<evidence type="ECO:0000256" key="2">
    <source>
        <dbReference type="SAM" id="SignalP"/>
    </source>
</evidence>
<name>G5CZD1_9GAMM</name>
<dbReference type="InterPro" id="IPR038404">
    <property type="entry name" value="TRAP_DctP_sf"/>
</dbReference>
<keyword evidence="1 2" id="KW-0732">Signal</keyword>
<accession>G5CZD1</accession>
<protein>
    <submittedName>
        <fullName evidence="3">TRAP dicarboxylate transporter DctP subunit</fullName>
    </submittedName>
</protein>
<proteinExistence type="predicted"/>
<sequence>MNSSKKPRVTGKLVSALASLALTPLAFAADYSMKLGLIAPTGHPVEVAAQHFAREVEQNSNGQIKVRLFPGGQLGGEIELQDQVALGTIQAASIGTPVMSGKLKKLDILNMYYLWNDRDHMSKVLNGPIGQSLWNEYQGRTGISVLAANWQQGTRHTLMKQAATTPKDLGGIKIRVPAGVPLYNDLWKGMGANPVPLAFPEANAAMKTGVVDAIELPFDWMIKGGFVELGSHVALTEHYLYSNVVIVNNRWLNKLPDDLAAMVTLAARNAGELNTRLVLEGESALREEIMGKGVAFVDTDYSAFQQSVQPIYDAKMNVWGQELFDQIQAAR</sequence>
<dbReference type="InterPro" id="IPR018389">
    <property type="entry name" value="DctP_fam"/>
</dbReference>
<evidence type="ECO:0000313" key="4">
    <source>
        <dbReference type="EMBL" id="OXY82177.1"/>
    </source>
</evidence>
<organism evidence="3">
    <name type="scientific">Oceanimonas doudoroffii</name>
    <dbReference type="NCBI Taxonomy" id="84158"/>
    <lineage>
        <taxon>Bacteria</taxon>
        <taxon>Pseudomonadati</taxon>
        <taxon>Pseudomonadota</taxon>
        <taxon>Gammaproteobacteria</taxon>
        <taxon>Aeromonadales</taxon>
        <taxon>Aeromonadaceae</taxon>
        <taxon>Oceanimonas</taxon>
    </lineage>
</organism>
<evidence type="ECO:0000256" key="1">
    <source>
        <dbReference type="ARBA" id="ARBA00022729"/>
    </source>
</evidence>
<dbReference type="PANTHER" id="PTHR33376:SF4">
    <property type="entry name" value="SIALIC ACID-BINDING PERIPLASMIC PROTEIN SIAP"/>
    <property type="match status" value="1"/>
</dbReference>
<dbReference type="CDD" id="cd13603">
    <property type="entry name" value="PBP2_TRAP_Siap_TeaA_like"/>
    <property type="match status" value="1"/>
</dbReference>
<dbReference type="Pfam" id="PF03480">
    <property type="entry name" value="DctP"/>
    <property type="match status" value="1"/>
</dbReference>
<evidence type="ECO:0000313" key="5">
    <source>
        <dbReference type="Proteomes" id="UP000242757"/>
    </source>
</evidence>
<reference evidence="3" key="1">
    <citation type="submission" date="2011-07" db="EMBL/GenBank/DDBJ databases">
        <title>Multiple DMSP Lyases in the gamma-Proteobacterium Oceanimonas doudoroffii.</title>
        <authorList>
            <person name="Curson A.R.J."/>
            <person name="Fowler E.K."/>
            <person name="Dickens S."/>
            <person name="Johnston A.W.B."/>
            <person name="Todd J.D."/>
        </authorList>
    </citation>
    <scope>NUCLEOTIDE SEQUENCE</scope>
    <source>
        <strain evidence="3">DSM 7028</strain>
    </source>
</reference>
<keyword evidence="5" id="KW-1185">Reference proteome</keyword>
<dbReference type="OrthoDB" id="9771186at2"/>
<dbReference type="EMBL" id="NBIM01000001">
    <property type="protein sequence ID" value="OXY82177.1"/>
    <property type="molecule type" value="Genomic_DNA"/>
</dbReference>
<feature type="chain" id="PRO_5003475520" evidence="2">
    <location>
        <begin position="29"/>
        <end position="331"/>
    </location>
</feature>
<dbReference type="EMBL" id="JN541238">
    <property type="protein sequence ID" value="AEQ39085.1"/>
    <property type="molecule type" value="Genomic_DNA"/>
</dbReference>
<dbReference type="Gene3D" id="3.40.190.170">
    <property type="entry name" value="Bacterial extracellular solute-binding protein, family 7"/>
    <property type="match status" value="1"/>
</dbReference>
<dbReference type="GO" id="GO:0055085">
    <property type="term" value="P:transmembrane transport"/>
    <property type="evidence" value="ECO:0007669"/>
    <property type="project" value="InterPro"/>
</dbReference>
<evidence type="ECO:0000313" key="3">
    <source>
        <dbReference type="EMBL" id="AEQ39085.1"/>
    </source>
</evidence>
<dbReference type="PANTHER" id="PTHR33376">
    <property type="match status" value="1"/>
</dbReference>
<dbReference type="Proteomes" id="UP000242757">
    <property type="component" value="Unassembled WGS sequence"/>
</dbReference>
<feature type="signal peptide" evidence="2">
    <location>
        <begin position="1"/>
        <end position="28"/>
    </location>
</feature>
<dbReference type="RefSeq" id="WP_094198956.1">
    <property type="nucleotide sequence ID" value="NZ_NBIM01000001.1"/>
</dbReference>
<dbReference type="AlphaFoldDB" id="G5CZD1"/>
<gene>
    <name evidence="4" type="ORF">B6S08_01150</name>
</gene>
<dbReference type="NCBIfam" id="NF037995">
    <property type="entry name" value="TRAP_S1"/>
    <property type="match status" value="1"/>
</dbReference>
<reference evidence="4 5" key="2">
    <citation type="submission" date="2017-08" db="EMBL/GenBank/DDBJ databases">
        <title>A Genome Sequence of Oceanimonas doudoroffii ATCC 27123T.</title>
        <authorList>
            <person name="Brennan M.A."/>
            <person name="Maclea K.S."/>
            <person name="Mcclelland W.D."/>
            <person name="Trachtenberg A.M."/>
        </authorList>
    </citation>
    <scope>NUCLEOTIDE SEQUENCE [LARGE SCALE GENOMIC DNA]</scope>
    <source>
        <strain evidence="4 5">ATCC 27123</strain>
    </source>
</reference>